<evidence type="ECO:0000313" key="3">
    <source>
        <dbReference type="Proteomes" id="UP000298493"/>
    </source>
</evidence>
<accession>A0A4Z1PCE2</accession>
<evidence type="ECO:0000256" key="1">
    <source>
        <dbReference type="SAM" id="MobiDB-lite"/>
    </source>
</evidence>
<feature type="region of interest" description="Disordered" evidence="1">
    <location>
        <begin position="150"/>
        <end position="171"/>
    </location>
</feature>
<protein>
    <submittedName>
        <fullName evidence="2">Uncharacterized protein</fullName>
    </submittedName>
</protein>
<keyword evidence="3" id="KW-1185">Reference proteome</keyword>
<dbReference type="Proteomes" id="UP000298493">
    <property type="component" value="Unassembled WGS sequence"/>
</dbReference>
<sequence>MYVVRPDVECLVQIEAFSEMSSTIEEQNEASHAVMFDISHDHPAVFWTSTNPLDSGKAIPESAAAPGIPHAEPLLAVPEAYRYRMPPSLGLLPEALVQHRLERSFVDQYMQPRSQNRRIQHICWFQYISAGDLRPYLDQTGVHPYWQVVKDPTTQNDPAKPHSRHLQHWGS</sequence>
<proteinExistence type="predicted"/>
<reference evidence="2 3" key="1">
    <citation type="submission" date="2019-04" db="EMBL/GenBank/DDBJ databases">
        <title>High contiguity whole genome sequence and gene annotation resource for two Venturia nashicola isolates.</title>
        <authorList>
            <person name="Prokchorchik M."/>
            <person name="Won K."/>
            <person name="Lee Y."/>
            <person name="Choi E.D."/>
            <person name="Segonzac C."/>
            <person name="Sohn K.H."/>
        </authorList>
    </citation>
    <scope>NUCLEOTIDE SEQUENCE [LARGE SCALE GENOMIC DNA]</scope>
    <source>
        <strain evidence="2 3">PRI2</strain>
    </source>
</reference>
<organism evidence="2 3">
    <name type="scientific">Venturia nashicola</name>
    <dbReference type="NCBI Taxonomy" id="86259"/>
    <lineage>
        <taxon>Eukaryota</taxon>
        <taxon>Fungi</taxon>
        <taxon>Dikarya</taxon>
        <taxon>Ascomycota</taxon>
        <taxon>Pezizomycotina</taxon>
        <taxon>Dothideomycetes</taxon>
        <taxon>Pleosporomycetidae</taxon>
        <taxon>Venturiales</taxon>
        <taxon>Venturiaceae</taxon>
        <taxon>Venturia</taxon>
    </lineage>
</organism>
<name>A0A4Z1PCE2_9PEZI</name>
<gene>
    <name evidence="2" type="ORF">E6O75_ATG03921</name>
</gene>
<feature type="compositionally biased region" description="Basic residues" evidence="1">
    <location>
        <begin position="161"/>
        <end position="171"/>
    </location>
</feature>
<dbReference type="AlphaFoldDB" id="A0A4Z1PCE2"/>
<comment type="caution">
    <text evidence="2">The sequence shown here is derived from an EMBL/GenBank/DDBJ whole genome shotgun (WGS) entry which is preliminary data.</text>
</comment>
<dbReference type="EMBL" id="SNSC02000003">
    <property type="protein sequence ID" value="TID26058.1"/>
    <property type="molecule type" value="Genomic_DNA"/>
</dbReference>
<evidence type="ECO:0000313" key="2">
    <source>
        <dbReference type="EMBL" id="TID26058.1"/>
    </source>
</evidence>